<dbReference type="AlphaFoldDB" id="A0A3R6XT75"/>
<name>A0A3R6XT75_APHAT</name>
<proteinExistence type="predicted"/>
<evidence type="ECO:0000313" key="2">
    <source>
        <dbReference type="EMBL" id="RHZ31293.1"/>
    </source>
</evidence>
<reference evidence="2 3" key="1">
    <citation type="submission" date="2018-08" db="EMBL/GenBank/DDBJ databases">
        <title>Aphanomyces genome sequencing and annotation.</title>
        <authorList>
            <person name="Minardi D."/>
            <person name="Oidtmann B."/>
            <person name="Van Der Giezen M."/>
            <person name="Studholme D.J."/>
        </authorList>
    </citation>
    <scope>NUCLEOTIDE SEQUENCE [LARGE SCALE GENOMIC DNA]</scope>
    <source>
        <strain evidence="2 3">Da</strain>
    </source>
</reference>
<organism evidence="2 3">
    <name type="scientific">Aphanomyces astaci</name>
    <name type="common">Crayfish plague agent</name>
    <dbReference type="NCBI Taxonomy" id="112090"/>
    <lineage>
        <taxon>Eukaryota</taxon>
        <taxon>Sar</taxon>
        <taxon>Stramenopiles</taxon>
        <taxon>Oomycota</taxon>
        <taxon>Saprolegniomycetes</taxon>
        <taxon>Saprolegniales</taxon>
        <taxon>Verrucalvaceae</taxon>
        <taxon>Aphanomyces</taxon>
    </lineage>
</organism>
<gene>
    <name evidence="2" type="ORF">DYB37_013503</name>
</gene>
<evidence type="ECO:0000256" key="1">
    <source>
        <dbReference type="SAM" id="MobiDB-lite"/>
    </source>
</evidence>
<feature type="compositionally biased region" description="Basic residues" evidence="1">
    <location>
        <begin position="233"/>
        <end position="243"/>
    </location>
</feature>
<accession>A0A3R6XT75</accession>
<dbReference type="Proteomes" id="UP000285430">
    <property type="component" value="Unassembled WGS sequence"/>
</dbReference>
<feature type="compositionally biased region" description="Acidic residues" evidence="1">
    <location>
        <begin position="305"/>
        <end position="314"/>
    </location>
</feature>
<feature type="compositionally biased region" description="Basic and acidic residues" evidence="1">
    <location>
        <begin position="329"/>
        <end position="338"/>
    </location>
</feature>
<feature type="non-terminal residue" evidence="2">
    <location>
        <position position="1"/>
    </location>
</feature>
<feature type="region of interest" description="Disordered" evidence="1">
    <location>
        <begin position="53"/>
        <end position="74"/>
    </location>
</feature>
<evidence type="ECO:0000313" key="3">
    <source>
        <dbReference type="Proteomes" id="UP000285430"/>
    </source>
</evidence>
<sequence>ERTVGGNMSGKETRAVEDEIEKLETLRLRAVKSLSAADKAAAEWRTQACRTQRALADENGSNRNPAVATAPHDGELDASRDIDGFISWIAATFQVKNVGGLRTLAAAFVDKQLAPYDIFVAAAENVTIFSMPLNASSIDLLFPDKATVSPQKPPTLQAAGGKKGTNAKLPPPSPAQPKRQPKRGTSITAGESIVPATPSPPPPSKKAKTTVDAPHPPISSSTPRTTTTQSSKKAPRDHKRKPSAHPTALTDESKKDAPTVPESGRRRPAREAATLSNFLRRDQDDRLRVLNIEGIDQKPDAPLEVLDDEDDEAEAPPATTDETPPAVDQGRRRPSERNAAKFSNYIRREQDNRLRLLNVDETPSPKPPKQVSPSLPTPDALQAAYDTAIQAKPWLKWSQYFHSFLPADTIRRRAWSASLSHFFERHAFTMWHQFFLLNPSKAHAEQLTEATQECFKLVYRLHKLEGDAVFKFLLRTPHPAWPTFLAAPISLAALPTADAVAYLTAEATSRFPRSPTPWLYEPMQLLHNMANTSASVLKILGIPVHWAAELVARLQADRAYTFDECPYIGVTMFGEDAPTHVVEEDYATPASRFAWDWDRKDVVSRVGRM</sequence>
<comment type="caution">
    <text evidence="2">The sequence shown here is derived from an EMBL/GenBank/DDBJ whole genome shotgun (WGS) entry which is preliminary data.</text>
</comment>
<dbReference type="EMBL" id="QUTH01001230">
    <property type="protein sequence ID" value="RHZ31293.1"/>
    <property type="molecule type" value="Genomic_DNA"/>
</dbReference>
<protein>
    <submittedName>
        <fullName evidence="2">Uncharacterized protein</fullName>
    </submittedName>
</protein>
<feature type="region of interest" description="Disordered" evidence="1">
    <location>
        <begin position="298"/>
        <end position="338"/>
    </location>
</feature>
<feature type="compositionally biased region" description="Low complexity" evidence="1">
    <location>
        <begin position="218"/>
        <end position="231"/>
    </location>
</feature>
<feature type="compositionally biased region" description="Low complexity" evidence="1">
    <location>
        <begin position="315"/>
        <end position="328"/>
    </location>
</feature>
<feature type="region of interest" description="Disordered" evidence="1">
    <location>
        <begin position="149"/>
        <end position="286"/>
    </location>
</feature>